<sequence>LAMDVLGGSPHAAMMLAAGGEAAAGAAAAAAVAAAAARDGGGPAAPSPAIPPRHQAAVARLRGFLQGLVSDLEAAVEYYALAEFNNWLMGVRSESRAVGLRAIRQAAIARQLGEDLAAERRKVAAGLMAVRDVGAVATRTVVGAAFRRELEAEGAPAPAGAGLGGPGGSRSLGKGSSSRGAAAAAAAAATGPPPDIATLHPGQPLQVTGFFVVEDAVLSAAPDLLPSPDAAALLWEAAAGSLRGVLRRALEEALGGTAPASIMLLLKDFMLLVCSALSERGFATGLLTELLAASRPRYHDLLTASVALRVGRALADDPLAEGHLVGSGAVAEELAGRLGLPASLEGGWGYHGAASSSAVLSALRAVQDGGERGLLRLLSGRVEALVEGGGRGLVWLPPGPLPPGNSPHVDELLALLRDTFDSAAATLPRPSFLFLARAVVRAMGNAFMHLMREGVKAYNLFAVERLAADCGALDRLVGSLPVPNLAAEFAEPRQLCALLLSPKARGAGAREGVRPGAGRGSGRQNGPRPRRGTGGSAPSSTTLRGRVRTPPALATFGD</sequence>
<dbReference type="GO" id="GO:0006886">
    <property type="term" value="P:intracellular protein transport"/>
    <property type="evidence" value="ECO:0007669"/>
    <property type="project" value="InterPro"/>
</dbReference>
<dbReference type="Proteomes" id="UP000236333">
    <property type="component" value="Unassembled WGS sequence"/>
</dbReference>
<dbReference type="EMBL" id="PGGS01000003">
    <property type="protein sequence ID" value="PNH12825.1"/>
    <property type="molecule type" value="Genomic_DNA"/>
</dbReference>
<dbReference type="GO" id="GO:0016020">
    <property type="term" value="C:membrane"/>
    <property type="evidence" value="ECO:0007669"/>
    <property type="project" value="TreeGrafter"/>
</dbReference>
<dbReference type="PANTHER" id="PTHR12702:SF0">
    <property type="entry name" value="EXOCYST COMPLEX COMPONENT 6"/>
    <property type="match status" value="1"/>
</dbReference>
<name>A0A2J8AJX2_9CHLO</name>
<accession>A0A2J8AJX2</accession>
<feature type="non-terminal residue" evidence="3">
    <location>
        <position position="558"/>
    </location>
</feature>
<keyword evidence="1" id="KW-0175">Coiled coil</keyword>
<protein>
    <submittedName>
        <fullName evidence="3">Putative exocyst complex component 6</fullName>
    </submittedName>
</protein>
<evidence type="ECO:0000256" key="1">
    <source>
        <dbReference type="ARBA" id="ARBA00023054"/>
    </source>
</evidence>
<reference evidence="3 4" key="1">
    <citation type="journal article" date="2017" name="Mol. Biol. Evol.">
        <title>The 4-celled Tetrabaena socialis nuclear genome reveals the essential components for genetic control of cell number at the origin of multicellularity in the volvocine lineage.</title>
        <authorList>
            <person name="Featherston J."/>
            <person name="Arakaki Y."/>
            <person name="Hanschen E.R."/>
            <person name="Ferris P.J."/>
            <person name="Michod R.E."/>
            <person name="Olson B.J.S.C."/>
            <person name="Nozaki H."/>
            <person name="Durand P.M."/>
        </authorList>
    </citation>
    <scope>NUCLEOTIDE SEQUENCE [LARGE SCALE GENOMIC DNA]</scope>
    <source>
        <strain evidence="3 4">NIES-571</strain>
    </source>
</reference>
<proteinExistence type="predicted"/>
<dbReference type="GO" id="GO:0090522">
    <property type="term" value="P:vesicle tethering involved in exocytosis"/>
    <property type="evidence" value="ECO:0007669"/>
    <property type="project" value="InterPro"/>
</dbReference>
<dbReference type="InterPro" id="IPR007225">
    <property type="entry name" value="EXOC6/Sec15"/>
</dbReference>
<feature type="compositionally biased region" description="Gly residues" evidence="2">
    <location>
        <begin position="161"/>
        <end position="170"/>
    </location>
</feature>
<keyword evidence="4" id="KW-1185">Reference proteome</keyword>
<dbReference type="GO" id="GO:0006893">
    <property type="term" value="P:Golgi to plasma membrane transport"/>
    <property type="evidence" value="ECO:0007669"/>
    <property type="project" value="TreeGrafter"/>
</dbReference>
<feature type="region of interest" description="Disordered" evidence="2">
    <location>
        <begin position="155"/>
        <end position="177"/>
    </location>
</feature>
<organism evidence="3 4">
    <name type="scientific">Tetrabaena socialis</name>
    <dbReference type="NCBI Taxonomy" id="47790"/>
    <lineage>
        <taxon>Eukaryota</taxon>
        <taxon>Viridiplantae</taxon>
        <taxon>Chlorophyta</taxon>
        <taxon>core chlorophytes</taxon>
        <taxon>Chlorophyceae</taxon>
        <taxon>CS clade</taxon>
        <taxon>Chlamydomonadales</taxon>
        <taxon>Tetrabaenaceae</taxon>
        <taxon>Tetrabaena</taxon>
    </lineage>
</organism>
<evidence type="ECO:0000313" key="3">
    <source>
        <dbReference type="EMBL" id="PNH12825.1"/>
    </source>
</evidence>
<feature type="region of interest" description="Disordered" evidence="2">
    <location>
        <begin position="508"/>
        <end position="558"/>
    </location>
</feature>
<dbReference type="OrthoDB" id="10267033at2759"/>
<evidence type="ECO:0000313" key="4">
    <source>
        <dbReference type="Proteomes" id="UP000236333"/>
    </source>
</evidence>
<gene>
    <name evidence="3" type="ORF">TSOC_000223</name>
</gene>
<dbReference type="GO" id="GO:0000145">
    <property type="term" value="C:exocyst"/>
    <property type="evidence" value="ECO:0007669"/>
    <property type="project" value="TreeGrafter"/>
</dbReference>
<dbReference type="AlphaFoldDB" id="A0A2J8AJX2"/>
<dbReference type="Gene3D" id="1.20.58.670">
    <property type="entry name" value="Dsl1p vesicle tethering complex, Tip20p subunit, domain D"/>
    <property type="match status" value="1"/>
</dbReference>
<dbReference type="PANTHER" id="PTHR12702">
    <property type="entry name" value="SEC15"/>
    <property type="match status" value="1"/>
</dbReference>
<dbReference type="InterPro" id="IPR042044">
    <property type="entry name" value="EXOC6PINT-1/Sec15/Tip20_C_dom2"/>
</dbReference>
<comment type="caution">
    <text evidence="3">The sequence shown here is derived from an EMBL/GenBank/DDBJ whole genome shotgun (WGS) entry which is preliminary data.</text>
</comment>
<feature type="non-terminal residue" evidence="3">
    <location>
        <position position="1"/>
    </location>
</feature>
<evidence type="ECO:0000256" key="2">
    <source>
        <dbReference type="SAM" id="MobiDB-lite"/>
    </source>
</evidence>